<evidence type="ECO:0000256" key="1">
    <source>
        <dbReference type="SAM" id="Phobius"/>
    </source>
</evidence>
<keyword evidence="1" id="KW-0472">Membrane</keyword>
<dbReference type="CTD" id="8236848"/>
<dbReference type="HOGENOM" id="CLU_2725249_0_0_1"/>
<dbReference type="EnsemblMetazoa" id="PHUM598420-RA">
    <property type="protein sequence ID" value="PHUM598420-PA"/>
    <property type="gene ID" value="PHUM598420"/>
</dbReference>
<proteinExistence type="predicted"/>
<organism>
    <name type="scientific">Pediculus humanus subsp. corporis</name>
    <name type="common">Body louse</name>
    <dbReference type="NCBI Taxonomy" id="121224"/>
    <lineage>
        <taxon>Eukaryota</taxon>
        <taxon>Metazoa</taxon>
        <taxon>Ecdysozoa</taxon>
        <taxon>Arthropoda</taxon>
        <taxon>Hexapoda</taxon>
        <taxon>Insecta</taxon>
        <taxon>Pterygota</taxon>
        <taxon>Neoptera</taxon>
        <taxon>Paraneoptera</taxon>
        <taxon>Psocodea</taxon>
        <taxon>Troctomorpha</taxon>
        <taxon>Phthiraptera</taxon>
        <taxon>Anoplura</taxon>
        <taxon>Pediculidae</taxon>
        <taxon>Pediculus</taxon>
    </lineage>
</organism>
<evidence type="ECO:0000313" key="3">
    <source>
        <dbReference type="EnsemblMetazoa" id="PHUM598420-PA"/>
    </source>
</evidence>
<dbReference type="InParanoid" id="E0W2W8"/>
<dbReference type="AlphaFoldDB" id="E0W2W8"/>
<reference evidence="2" key="2">
    <citation type="submission" date="2007-04" db="EMBL/GenBank/DDBJ databases">
        <title>The genome of the human body louse.</title>
        <authorList>
            <consortium name="The Human Body Louse Genome Consortium"/>
            <person name="Kirkness E."/>
            <person name="Walenz B."/>
            <person name="Hass B."/>
            <person name="Bruggner R."/>
            <person name="Strausberg R."/>
        </authorList>
    </citation>
    <scope>NUCLEOTIDE SEQUENCE</scope>
    <source>
        <strain evidence="2">USDA</strain>
    </source>
</reference>
<keyword evidence="1" id="KW-0812">Transmembrane</keyword>
<name>E0W2W8_PEDHC</name>
<gene>
    <name evidence="3" type="primary">8236848</name>
    <name evidence="2" type="ORF">Phum_PHUM598420</name>
</gene>
<keyword evidence="1" id="KW-1133">Transmembrane helix</keyword>
<dbReference type="GeneID" id="8236848"/>
<dbReference type="EMBL" id="AAZO01007299">
    <property type="status" value="NOT_ANNOTATED_CDS"/>
    <property type="molecule type" value="Genomic_DNA"/>
</dbReference>
<dbReference type="EMBL" id="DS235880">
    <property type="protein sequence ID" value="EEB19974.1"/>
    <property type="molecule type" value="Genomic_DNA"/>
</dbReference>
<dbReference type="KEGG" id="phu:Phum_PHUM598420"/>
<feature type="transmembrane region" description="Helical" evidence="1">
    <location>
        <begin position="15"/>
        <end position="36"/>
    </location>
</feature>
<reference evidence="2" key="1">
    <citation type="submission" date="2007-04" db="EMBL/GenBank/DDBJ databases">
        <title>Annotation of Pediculus humanus corporis strain USDA.</title>
        <authorList>
            <person name="Kirkness E."/>
            <person name="Hannick L."/>
            <person name="Hass B."/>
            <person name="Bruggner R."/>
            <person name="Lawson D."/>
            <person name="Bidwell S."/>
            <person name="Joardar V."/>
            <person name="Caler E."/>
            <person name="Walenz B."/>
            <person name="Inman J."/>
            <person name="Schobel S."/>
            <person name="Galinsky K."/>
            <person name="Amedeo P."/>
            <person name="Strausberg R."/>
        </authorList>
    </citation>
    <scope>NUCLEOTIDE SEQUENCE</scope>
    <source>
        <strain evidence="2">USDA</strain>
    </source>
</reference>
<reference evidence="3" key="3">
    <citation type="submission" date="2020-05" db="UniProtKB">
        <authorList>
            <consortium name="EnsemblMetazoa"/>
        </authorList>
    </citation>
    <scope>IDENTIFICATION</scope>
    <source>
        <strain evidence="3">USDA</strain>
    </source>
</reference>
<protein>
    <submittedName>
        <fullName evidence="2 3">Uncharacterized protein</fullName>
    </submittedName>
</protein>
<dbReference type="VEuPathDB" id="VectorBase:PHUM598420"/>
<accession>E0W2W8</accession>
<evidence type="ECO:0000313" key="4">
    <source>
        <dbReference type="Proteomes" id="UP000009046"/>
    </source>
</evidence>
<evidence type="ECO:0000313" key="2">
    <source>
        <dbReference type="EMBL" id="EEB19974.1"/>
    </source>
</evidence>
<dbReference type="Proteomes" id="UP000009046">
    <property type="component" value="Unassembled WGS sequence"/>
</dbReference>
<sequence>MDPDDLNTQRLCYDIKSFLITSALSPPFYSFFFFFYSGRTRGKKGEVERKRRRDEGFGKFARKELNSKLIRY</sequence>
<dbReference type="RefSeq" id="XP_002432712.1">
    <property type="nucleotide sequence ID" value="XM_002432667.1"/>
</dbReference>
<keyword evidence="4" id="KW-1185">Reference proteome</keyword>